<evidence type="ECO:0000313" key="3">
    <source>
        <dbReference type="Proteomes" id="UP001642360"/>
    </source>
</evidence>
<dbReference type="FunFam" id="3.90.550.50:FF:000006">
    <property type="entry name" value="Fringe-related protein-like"/>
    <property type="match status" value="1"/>
</dbReference>
<dbReference type="AlphaFoldDB" id="A0ABC8QTB5"/>
<sequence>MSQTREPVHDPFKHFKLFTCSNEKSCDRQTTSLKGVLLVLLIASISLFFYSAFVSQTRLVSCPECHKPTLNISRISQHCGVSGKNPGPTNISHIVFGIGGSSQTWKDRKQYSELWWQPNTTRGFVWLDQKPDVNTIWPENSPPCRVSSDWTQFKYTSSQSAVRLARVILDAFRVGLPNVRWFVMGDDDTVFFTDNLVSVLARYDHRQMHYIGGNSESVEQNVMHSYDTAFGGGGFAISYTLAAELIKVLDGCLDRYHNFYGSDERVSACVRELGVSVTKERGFHQVDIRGDPYGLLAAHPLAPLVSLHHLDDVLPLFPKQTQHESLRTLVQAYHVDPARTMQQCFCNYRNHTTLSASISWSVSISWGYTVQIYPFLLEAIDLGTPLQTFKTWRSWSDGPFTFNTRPVNPDPCQQPVIFHFDWVKENGNGKSLTSYKRTVVEPENKCDKADYAGAVAVERIIVSALKMDPEEWNKAPRRQCCEVSSLKNGILKMRIRSCKQWETVIA</sequence>
<dbReference type="PANTHER" id="PTHR10811">
    <property type="entry name" value="FRINGE-RELATED"/>
    <property type="match status" value="1"/>
</dbReference>
<protein>
    <submittedName>
        <fullName evidence="2">Uncharacterized protein</fullName>
    </submittedName>
</protein>
<keyword evidence="3" id="KW-1185">Reference proteome</keyword>
<evidence type="ECO:0000256" key="1">
    <source>
        <dbReference type="SAM" id="Phobius"/>
    </source>
</evidence>
<keyword evidence="1" id="KW-1133">Transmembrane helix</keyword>
<dbReference type="EMBL" id="CAUOFW020000725">
    <property type="protein sequence ID" value="CAK9135652.1"/>
    <property type="molecule type" value="Genomic_DNA"/>
</dbReference>
<proteinExistence type="predicted"/>
<dbReference type="Pfam" id="PF04646">
    <property type="entry name" value="DUF604"/>
    <property type="match status" value="1"/>
</dbReference>
<keyword evidence="1" id="KW-0472">Membrane</keyword>
<dbReference type="Proteomes" id="UP001642360">
    <property type="component" value="Unassembled WGS sequence"/>
</dbReference>
<evidence type="ECO:0000313" key="2">
    <source>
        <dbReference type="EMBL" id="CAK9135652.1"/>
    </source>
</evidence>
<dbReference type="Gene3D" id="3.90.550.50">
    <property type="match status" value="1"/>
</dbReference>
<name>A0ABC8QTB5_9AQUA</name>
<gene>
    <name evidence="2" type="ORF">ILEXP_LOCUS2618</name>
</gene>
<keyword evidence="1" id="KW-0812">Transmembrane</keyword>
<feature type="transmembrane region" description="Helical" evidence="1">
    <location>
        <begin position="35"/>
        <end position="53"/>
    </location>
</feature>
<comment type="caution">
    <text evidence="2">The sequence shown here is derived from an EMBL/GenBank/DDBJ whole genome shotgun (WGS) entry which is preliminary data.</text>
</comment>
<accession>A0ABC8QTB5</accession>
<dbReference type="InterPro" id="IPR006740">
    <property type="entry name" value="DUF604"/>
</dbReference>
<organism evidence="2 3">
    <name type="scientific">Ilex paraguariensis</name>
    <name type="common">yerba mate</name>
    <dbReference type="NCBI Taxonomy" id="185542"/>
    <lineage>
        <taxon>Eukaryota</taxon>
        <taxon>Viridiplantae</taxon>
        <taxon>Streptophyta</taxon>
        <taxon>Embryophyta</taxon>
        <taxon>Tracheophyta</taxon>
        <taxon>Spermatophyta</taxon>
        <taxon>Magnoliopsida</taxon>
        <taxon>eudicotyledons</taxon>
        <taxon>Gunneridae</taxon>
        <taxon>Pentapetalae</taxon>
        <taxon>asterids</taxon>
        <taxon>campanulids</taxon>
        <taxon>Aquifoliales</taxon>
        <taxon>Aquifoliaceae</taxon>
        <taxon>Ilex</taxon>
    </lineage>
</organism>
<reference evidence="2 3" key="1">
    <citation type="submission" date="2024-02" db="EMBL/GenBank/DDBJ databases">
        <authorList>
            <person name="Vignale AGUSTIN F."/>
            <person name="Sosa J E."/>
            <person name="Modenutti C."/>
        </authorList>
    </citation>
    <scope>NUCLEOTIDE SEQUENCE [LARGE SCALE GENOMIC DNA]</scope>
</reference>